<proteinExistence type="predicted"/>
<sequence>MRRPRFSGVRRRYFSMRRWCNSVKSCGARC</sequence>
<protein>
    <submittedName>
        <fullName evidence="1">Uncharacterized protein</fullName>
    </submittedName>
</protein>
<name>A0A8S5UVI8_9CAUD</name>
<dbReference type="EMBL" id="BK016147">
    <property type="protein sequence ID" value="DAF98459.1"/>
    <property type="molecule type" value="Genomic_DNA"/>
</dbReference>
<organism evidence="1">
    <name type="scientific">Siphoviridae sp. ctwfx1</name>
    <dbReference type="NCBI Taxonomy" id="2825732"/>
    <lineage>
        <taxon>Viruses</taxon>
        <taxon>Duplodnaviria</taxon>
        <taxon>Heunggongvirae</taxon>
        <taxon>Uroviricota</taxon>
        <taxon>Caudoviricetes</taxon>
    </lineage>
</organism>
<evidence type="ECO:0000313" key="1">
    <source>
        <dbReference type="EMBL" id="DAF98459.1"/>
    </source>
</evidence>
<accession>A0A8S5UVI8</accession>
<reference evidence="1" key="1">
    <citation type="journal article" date="2021" name="Proc. Natl. Acad. Sci. U.S.A.">
        <title>A Catalog of Tens of Thousands of Viruses from Human Metagenomes Reveals Hidden Associations with Chronic Diseases.</title>
        <authorList>
            <person name="Tisza M.J."/>
            <person name="Buck C.B."/>
        </authorList>
    </citation>
    <scope>NUCLEOTIDE SEQUENCE</scope>
    <source>
        <strain evidence="1">Ctwfx1</strain>
    </source>
</reference>